<protein>
    <submittedName>
        <fullName evidence="1">Uncharacterized protein</fullName>
    </submittedName>
</protein>
<name>A0ACC2L8T0_PERAE</name>
<sequence>MAKIHTASHNTTLPFPGVISKLPVDMGDTAGPSGAGPSGVGPSVVADSDAGMSGDDQMGEVAIHALNEHIGLLEVRVNEGYTEMRQSFAEMLDRLHRD</sequence>
<proteinExistence type="predicted"/>
<keyword evidence="2" id="KW-1185">Reference proteome</keyword>
<comment type="caution">
    <text evidence="1">The sequence shown here is derived from an EMBL/GenBank/DDBJ whole genome shotgun (WGS) entry which is preliminary data.</text>
</comment>
<accession>A0ACC2L8T0</accession>
<dbReference type="Proteomes" id="UP001234297">
    <property type="component" value="Chromosome 7"/>
</dbReference>
<evidence type="ECO:0000313" key="2">
    <source>
        <dbReference type="Proteomes" id="UP001234297"/>
    </source>
</evidence>
<dbReference type="EMBL" id="CM056815">
    <property type="protein sequence ID" value="KAJ8629836.1"/>
    <property type="molecule type" value="Genomic_DNA"/>
</dbReference>
<gene>
    <name evidence="1" type="ORF">MRB53_023159</name>
</gene>
<evidence type="ECO:0000313" key="1">
    <source>
        <dbReference type="EMBL" id="KAJ8629836.1"/>
    </source>
</evidence>
<organism evidence="1 2">
    <name type="scientific">Persea americana</name>
    <name type="common">Avocado</name>
    <dbReference type="NCBI Taxonomy" id="3435"/>
    <lineage>
        <taxon>Eukaryota</taxon>
        <taxon>Viridiplantae</taxon>
        <taxon>Streptophyta</taxon>
        <taxon>Embryophyta</taxon>
        <taxon>Tracheophyta</taxon>
        <taxon>Spermatophyta</taxon>
        <taxon>Magnoliopsida</taxon>
        <taxon>Magnoliidae</taxon>
        <taxon>Laurales</taxon>
        <taxon>Lauraceae</taxon>
        <taxon>Persea</taxon>
    </lineage>
</organism>
<reference evidence="1 2" key="1">
    <citation type="journal article" date="2022" name="Hortic Res">
        <title>A haplotype resolved chromosomal level avocado genome allows analysis of novel avocado genes.</title>
        <authorList>
            <person name="Nath O."/>
            <person name="Fletcher S.J."/>
            <person name="Hayward A."/>
            <person name="Shaw L.M."/>
            <person name="Masouleh A.K."/>
            <person name="Furtado A."/>
            <person name="Henry R.J."/>
            <person name="Mitter N."/>
        </authorList>
    </citation>
    <scope>NUCLEOTIDE SEQUENCE [LARGE SCALE GENOMIC DNA]</scope>
    <source>
        <strain evidence="2">cv. Hass</strain>
    </source>
</reference>